<accession>A0AA86U5X7</accession>
<name>A0AA86U5X7_9EUKA</name>
<evidence type="ECO:0000313" key="3">
    <source>
        <dbReference type="EMBL" id="CAL6006249.1"/>
    </source>
</evidence>
<dbReference type="EMBL" id="CAXDID020000053">
    <property type="protein sequence ID" value="CAL6006249.1"/>
    <property type="molecule type" value="Genomic_DNA"/>
</dbReference>
<keyword evidence="5" id="KW-1185">Reference proteome</keyword>
<evidence type="ECO:0000313" key="4">
    <source>
        <dbReference type="EMBL" id="CAL6019377.1"/>
    </source>
</evidence>
<gene>
    <name evidence="3" type="ORF">HINF_LOCUS20068</name>
    <name evidence="4" type="ORF">HINF_LOCUS26916</name>
    <name evidence="2" type="ORF">HINF_LOCUS31665</name>
    <name evidence="1" type="ORF">HINF_LOCUS4338</name>
</gene>
<organism evidence="2">
    <name type="scientific">Hexamita inflata</name>
    <dbReference type="NCBI Taxonomy" id="28002"/>
    <lineage>
        <taxon>Eukaryota</taxon>
        <taxon>Metamonada</taxon>
        <taxon>Diplomonadida</taxon>
        <taxon>Hexamitidae</taxon>
        <taxon>Hexamitinae</taxon>
        <taxon>Hexamita</taxon>
    </lineage>
</organism>
<protein>
    <submittedName>
        <fullName evidence="3">Hypothetical_protein</fullName>
    </submittedName>
</protein>
<dbReference type="Proteomes" id="UP001642409">
    <property type="component" value="Unassembled WGS sequence"/>
</dbReference>
<evidence type="ECO:0000313" key="5">
    <source>
        <dbReference type="Proteomes" id="UP001642409"/>
    </source>
</evidence>
<evidence type="ECO:0000313" key="2">
    <source>
        <dbReference type="EMBL" id="CAI9944020.1"/>
    </source>
</evidence>
<proteinExistence type="predicted"/>
<evidence type="ECO:0000313" key="1">
    <source>
        <dbReference type="EMBL" id="CAI9916693.1"/>
    </source>
</evidence>
<sequence length="143" mass="16620">MLSHVDFSTFKTGLTRHLCPLNYNLQYKQKFLLKNKISQLSHIESYSFFKLVVGSNNYKPANHSQAKTYGSCYTSTTSFVLTQQRLSRYGTSYVIIQYLIISSCQLNALENALFFLSYIRTFINQLKISELFTNFNKLLIIKN</sequence>
<dbReference type="AlphaFoldDB" id="A0AA86U5X7"/>
<reference evidence="2" key="1">
    <citation type="submission" date="2023-06" db="EMBL/GenBank/DDBJ databases">
        <authorList>
            <person name="Kurt Z."/>
        </authorList>
    </citation>
    <scope>NUCLEOTIDE SEQUENCE</scope>
</reference>
<dbReference type="EMBL" id="CATOUU010000108">
    <property type="protein sequence ID" value="CAI9916693.1"/>
    <property type="molecule type" value="Genomic_DNA"/>
</dbReference>
<reference evidence="3 5" key="2">
    <citation type="submission" date="2024-07" db="EMBL/GenBank/DDBJ databases">
        <authorList>
            <person name="Akdeniz Z."/>
        </authorList>
    </citation>
    <scope>NUCLEOTIDE SEQUENCE [LARGE SCALE GENOMIC DNA]</scope>
</reference>
<comment type="caution">
    <text evidence="2">The sequence shown here is derived from an EMBL/GenBank/DDBJ whole genome shotgun (WGS) entry which is preliminary data.</text>
</comment>
<dbReference type="EMBL" id="CATOUU010000721">
    <property type="protein sequence ID" value="CAI9944020.1"/>
    <property type="molecule type" value="Genomic_DNA"/>
</dbReference>
<dbReference type="EMBL" id="CAXDID020000083">
    <property type="protein sequence ID" value="CAL6019377.1"/>
    <property type="molecule type" value="Genomic_DNA"/>
</dbReference>